<evidence type="ECO:0000313" key="2">
    <source>
        <dbReference type="Proteomes" id="UP000478836"/>
    </source>
</evidence>
<organism evidence="1 2">
    <name type="scientific">Microbacterium algeriense</name>
    <dbReference type="NCBI Taxonomy" id="2615184"/>
    <lineage>
        <taxon>Bacteria</taxon>
        <taxon>Bacillati</taxon>
        <taxon>Actinomycetota</taxon>
        <taxon>Actinomycetes</taxon>
        <taxon>Micrococcales</taxon>
        <taxon>Microbacteriaceae</taxon>
        <taxon>Microbacterium</taxon>
    </lineage>
</organism>
<protein>
    <submittedName>
        <fullName evidence="1">GAF domain-containing protein</fullName>
    </submittedName>
</protein>
<dbReference type="RefSeq" id="WP_151459178.1">
    <property type="nucleotide sequence ID" value="NZ_WAAO01000002.1"/>
</dbReference>
<proteinExistence type="predicted"/>
<gene>
    <name evidence="1" type="ORF">F6A08_07910</name>
</gene>
<dbReference type="GeneID" id="77476372"/>
<comment type="caution">
    <text evidence="1">The sequence shown here is derived from an EMBL/GenBank/DDBJ whole genome shotgun (WGS) entry which is preliminary data.</text>
</comment>
<name>A0ABQ6V4R5_9MICO</name>
<sequence length="153" mass="16624">MRSRDDRVPDGPAVERALALGVCGVGGRLDAAPASLTEALALVDAAHGERVARRLERFATAPDGAHVWTRDEDGLLWLGRLDGAWRYDTRAAAHEVDLVHVRPCRWLADPVPPRDVPGAVRAAFARGGRNWQQIRDAEVSSASVALWERFSGA</sequence>
<dbReference type="Proteomes" id="UP000478836">
    <property type="component" value="Unassembled WGS sequence"/>
</dbReference>
<evidence type="ECO:0000313" key="1">
    <source>
        <dbReference type="EMBL" id="KAB1864061.1"/>
    </source>
</evidence>
<accession>A0ABQ6V4R5</accession>
<dbReference type="EMBL" id="WAAO01000002">
    <property type="protein sequence ID" value="KAB1864061.1"/>
    <property type="molecule type" value="Genomic_DNA"/>
</dbReference>
<keyword evidence="2" id="KW-1185">Reference proteome</keyword>
<reference evidence="2" key="1">
    <citation type="submission" date="2019-09" db="EMBL/GenBank/DDBJ databases">
        <title>Whole genome sequencing of Microbacterium maritypicum.</title>
        <authorList>
            <person name="Lenchi N."/>
        </authorList>
    </citation>
    <scope>NUCLEOTIDE SEQUENCE [LARGE SCALE GENOMIC DNA]</scope>
    <source>
        <strain evidence="2">G1</strain>
    </source>
</reference>